<proteinExistence type="predicted"/>
<comment type="caution">
    <text evidence="2">The sequence shown here is derived from an EMBL/GenBank/DDBJ whole genome shotgun (WGS) entry which is preliminary data.</text>
</comment>
<evidence type="ECO:0000256" key="1">
    <source>
        <dbReference type="SAM" id="Phobius"/>
    </source>
</evidence>
<keyword evidence="1" id="KW-1133">Transmembrane helix</keyword>
<evidence type="ECO:0000313" key="3">
    <source>
        <dbReference type="Proteomes" id="UP000265515"/>
    </source>
</evidence>
<keyword evidence="1" id="KW-0812">Transmembrane</keyword>
<reference evidence="2 3" key="1">
    <citation type="journal article" date="2018" name="Cell">
        <title>The Chara Genome: Secondary Complexity and Implications for Plant Terrestrialization.</title>
        <authorList>
            <person name="Nishiyama T."/>
            <person name="Sakayama H."/>
            <person name="Vries J.D."/>
            <person name="Buschmann H."/>
            <person name="Saint-Marcoux D."/>
            <person name="Ullrich K.K."/>
            <person name="Haas F.B."/>
            <person name="Vanderstraeten L."/>
            <person name="Becker D."/>
            <person name="Lang D."/>
            <person name="Vosolsobe S."/>
            <person name="Rombauts S."/>
            <person name="Wilhelmsson P.K.I."/>
            <person name="Janitza P."/>
            <person name="Kern R."/>
            <person name="Heyl A."/>
            <person name="Rumpler F."/>
            <person name="Villalobos L.I.A.C."/>
            <person name="Clay J.M."/>
            <person name="Skokan R."/>
            <person name="Toyoda A."/>
            <person name="Suzuki Y."/>
            <person name="Kagoshima H."/>
            <person name="Schijlen E."/>
            <person name="Tajeshwar N."/>
            <person name="Catarino B."/>
            <person name="Hetherington A.J."/>
            <person name="Saltykova A."/>
            <person name="Bonnot C."/>
            <person name="Breuninger H."/>
            <person name="Symeonidi A."/>
            <person name="Radhakrishnan G.V."/>
            <person name="Van Nieuwerburgh F."/>
            <person name="Deforce D."/>
            <person name="Chang C."/>
            <person name="Karol K.G."/>
            <person name="Hedrich R."/>
            <person name="Ulvskov P."/>
            <person name="Glockner G."/>
            <person name="Delwiche C.F."/>
            <person name="Petrasek J."/>
            <person name="Van de Peer Y."/>
            <person name="Friml J."/>
            <person name="Beilby M."/>
            <person name="Dolan L."/>
            <person name="Kohara Y."/>
            <person name="Sugano S."/>
            <person name="Fujiyama A."/>
            <person name="Delaux P.-M."/>
            <person name="Quint M."/>
            <person name="TheiBen G."/>
            <person name="Hagemann M."/>
            <person name="Harholt J."/>
            <person name="Dunand C."/>
            <person name="Zachgo S."/>
            <person name="Langdale J."/>
            <person name="Maumus F."/>
            <person name="Straeten D.V.D."/>
            <person name="Gould S.B."/>
            <person name="Rensing S.A."/>
        </authorList>
    </citation>
    <scope>NUCLEOTIDE SEQUENCE [LARGE SCALE GENOMIC DNA]</scope>
    <source>
        <strain evidence="2 3">S276</strain>
    </source>
</reference>
<dbReference type="AlphaFoldDB" id="A0A388M5R1"/>
<protein>
    <submittedName>
        <fullName evidence="2">Uncharacterized protein</fullName>
    </submittedName>
</protein>
<dbReference type="Proteomes" id="UP000265515">
    <property type="component" value="Unassembled WGS sequence"/>
</dbReference>
<gene>
    <name evidence="2" type="ORF">CBR_g49728</name>
</gene>
<evidence type="ECO:0000313" key="2">
    <source>
        <dbReference type="EMBL" id="GBG89880.1"/>
    </source>
</evidence>
<sequence length="241" mass="27421">MAVSVSIVEVTAILRVNALRIVVPLLLLAVLLQVGPLCQPDIGRHGVILGRRPRRRSSSANLFRREEQVKKREFEEKRKIDELIRQEIERNSEALEARVMAKIGRQFLMARENVRREEVKCSRTLVQNVRDTGLGDYGDKVWRRLRMKSQNSMSCVKGSARTLAADKVFFEGFRIVDDVTVFAAVSSSCDEHKVGHLLSQLTRCYGSNIRLVRTDSSQEAWIFAGVQIHRVGLLFIFVEEG</sequence>
<organism evidence="2 3">
    <name type="scientific">Chara braunii</name>
    <name type="common">Braun's stonewort</name>
    <dbReference type="NCBI Taxonomy" id="69332"/>
    <lineage>
        <taxon>Eukaryota</taxon>
        <taxon>Viridiplantae</taxon>
        <taxon>Streptophyta</taxon>
        <taxon>Charophyceae</taxon>
        <taxon>Charales</taxon>
        <taxon>Characeae</taxon>
        <taxon>Chara</taxon>
    </lineage>
</organism>
<keyword evidence="1" id="KW-0472">Membrane</keyword>
<feature type="transmembrane region" description="Helical" evidence="1">
    <location>
        <begin position="12"/>
        <end position="32"/>
    </location>
</feature>
<dbReference type="Gramene" id="GBG89880">
    <property type="protein sequence ID" value="GBG89880"/>
    <property type="gene ID" value="CBR_g49728"/>
</dbReference>
<accession>A0A388M5R1</accession>
<keyword evidence="3" id="KW-1185">Reference proteome</keyword>
<name>A0A388M5R1_CHABU</name>
<dbReference type="EMBL" id="BFEA01000768">
    <property type="protein sequence ID" value="GBG89880.1"/>
    <property type="molecule type" value="Genomic_DNA"/>
</dbReference>